<reference evidence="2" key="1">
    <citation type="submission" date="2019-10" db="EMBL/GenBank/DDBJ databases">
        <authorList>
            <person name="Soares A.E.R."/>
            <person name="Aleixo A."/>
            <person name="Schneider P."/>
            <person name="Miyaki C.Y."/>
            <person name="Schneider M.P."/>
            <person name="Mello C."/>
            <person name="Vasconcelos A.T.R."/>
        </authorList>
    </citation>
    <scope>NUCLEOTIDE SEQUENCE</scope>
    <source>
        <tissue evidence="2">Muscle</tissue>
    </source>
</reference>
<keyword evidence="2" id="KW-0808">Transferase</keyword>
<evidence type="ECO:0000313" key="3">
    <source>
        <dbReference type="Proteomes" id="UP001145742"/>
    </source>
</evidence>
<keyword evidence="2" id="KW-0695">RNA-directed DNA polymerase</keyword>
<dbReference type="GO" id="GO:0003964">
    <property type="term" value="F:RNA-directed DNA polymerase activity"/>
    <property type="evidence" value="ECO:0007669"/>
    <property type="project" value="UniProtKB-KW"/>
</dbReference>
<keyword evidence="3" id="KW-1185">Reference proteome</keyword>
<accession>A0ABQ9DLW5</accession>
<name>A0ABQ9DLW5_9PASS</name>
<feature type="region of interest" description="Disordered" evidence="1">
    <location>
        <begin position="1"/>
        <end position="26"/>
    </location>
</feature>
<dbReference type="PANTHER" id="PTHR33395:SF22">
    <property type="entry name" value="REVERSE TRANSCRIPTASE DOMAIN-CONTAINING PROTEIN"/>
    <property type="match status" value="1"/>
</dbReference>
<comment type="caution">
    <text evidence="2">The sequence shown here is derived from an EMBL/GenBank/DDBJ whole genome shotgun (WGS) entry which is preliminary data.</text>
</comment>
<protein>
    <submittedName>
        <fullName evidence="2">RNA-directed DNA polymerase from mobile element jockey</fullName>
    </submittedName>
</protein>
<dbReference type="EMBL" id="WHWB01033244">
    <property type="protein sequence ID" value="KAJ7421151.1"/>
    <property type="molecule type" value="Genomic_DNA"/>
</dbReference>
<organism evidence="2 3">
    <name type="scientific">Willisornis vidua</name>
    <name type="common">Xingu scale-backed antbird</name>
    <dbReference type="NCBI Taxonomy" id="1566151"/>
    <lineage>
        <taxon>Eukaryota</taxon>
        <taxon>Metazoa</taxon>
        <taxon>Chordata</taxon>
        <taxon>Craniata</taxon>
        <taxon>Vertebrata</taxon>
        <taxon>Euteleostomi</taxon>
        <taxon>Archelosauria</taxon>
        <taxon>Archosauria</taxon>
        <taxon>Dinosauria</taxon>
        <taxon>Saurischia</taxon>
        <taxon>Theropoda</taxon>
        <taxon>Coelurosauria</taxon>
        <taxon>Aves</taxon>
        <taxon>Neognathae</taxon>
        <taxon>Neoaves</taxon>
        <taxon>Telluraves</taxon>
        <taxon>Australaves</taxon>
        <taxon>Passeriformes</taxon>
        <taxon>Thamnophilidae</taxon>
        <taxon>Willisornis</taxon>
    </lineage>
</organism>
<evidence type="ECO:0000313" key="2">
    <source>
        <dbReference type="EMBL" id="KAJ7421151.1"/>
    </source>
</evidence>
<sequence>MRSKITENGPRRSYFPGLEDHDSENDQLPVKPEIVQDLLLQLDPYKSVGPDRIHPIMLKELADVIKKPLLIFEWIWGCKGVPADWKLENVVLIFKKDKKEEPWKL</sequence>
<gene>
    <name evidence="2" type="ORF">WISP_44090</name>
</gene>
<dbReference type="PANTHER" id="PTHR33395">
    <property type="entry name" value="TRANSCRIPTASE, PUTATIVE-RELATED-RELATED"/>
    <property type="match status" value="1"/>
</dbReference>
<keyword evidence="2" id="KW-0548">Nucleotidyltransferase</keyword>
<proteinExistence type="predicted"/>
<dbReference type="Proteomes" id="UP001145742">
    <property type="component" value="Unassembled WGS sequence"/>
</dbReference>
<evidence type="ECO:0000256" key="1">
    <source>
        <dbReference type="SAM" id="MobiDB-lite"/>
    </source>
</evidence>